<organism evidence="4 5">
    <name type="scientific">Gluconobacter japonicus</name>
    <dbReference type="NCBI Taxonomy" id="376620"/>
    <lineage>
        <taxon>Bacteria</taxon>
        <taxon>Pseudomonadati</taxon>
        <taxon>Pseudomonadota</taxon>
        <taxon>Alphaproteobacteria</taxon>
        <taxon>Acetobacterales</taxon>
        <taxon>Acetobacteraceae</taxon>
        <taxon>Gluconobacter</taxon>
    </lineage>
</organism>
<dbReference type="GO" id="GO:0033897">
    <property type="term" value="F:ribonuclease T2 activity"/>
    <property type="evidence" value="ECO:0007669"/>
    <property type="project" value="InterPro"/>
</dbReference>
<gene>
    <name evidence="4" type="ORF">HKD32_11150</name>
</gene>
<sequence>MKRLVVAALLALGGCVSSQAPVGPSLTPVTHTDFSHDTLALTWQPGFCAGGGGCMASQPHSHLIGLHGLWASEPHALEAQNVPVQQWWMKGCDIYDHDDTPPKLQPATENALASVVPHLKHPLHVHEYTKHARCFGYDADQFFITSMQLRDRFASSAYGQWLAQHSGFQVKKDDLLAMFVQLTGVREERALQFQCEPDHDGKIVLTQLWFTLDPQKLSIFPTNGSYRSSPQVQDNCPATFMMPGWPLPGAQAAVTDQRP</sequence>
<dbReference type="Pfam" id="PF00445">
    <property type="entry name" value="Ribonuclease_T2"/>
    <property type="match status" value="1"/>
</dbReference>
<evidence type="ECO:0000313" key="4">
    <source>
        <dbReference type="EMBL" id="MBF0871400.1"/>
    </source>
</evidence>
<reference evidence="4" key="2">
    <citation type="submission" date="2020-11" db="EMBL/GenBank/DDBJ databases">
        <title>Description of novel Gluconobacter species.</title>
        <authorList>
            <person name="Cleenwerck I."/>
            <person name="Cnockaert M."/>
            <person name="Borremans W."/>
            <person name="Wieme A.D."/>
            <person name="De Vuyst L."/>
            <person name="Vandamme P."/>
        </authorList>
    </citation>
    <scope>NUCLEOTIDE SEQUENCE</scope>
    <source>
        <strain evidence="4">R71697</strain>
    </source>
</reference>
<accession>A0A9Q2FN24</accession>
<dbReference type="PANTHER" id="PTHR11240:SF22">
    <property type="entry name" value="RIBONUCLEASE T2"/>
    <property type="match status" value="1"/>
</dbReference>
<comment type="caution">
    <text evidence="4">The sequence shown here is derived from an EMBL/GenBank/DDBJ whole genome shotgun (WGS) entry which is preliminary data.</text>
</comment>
<dbReference type="EMBL" id="JABCQN010000005">
    <property type="protein sequence ID" value="MBF0871400.1"/>
    <property type="molecule type" value="Genomic_DNA"/>
</dbReference>
<dbReference type="SUPFAM" id="SSF55895">
    <property type="entry name" value="Ribonuclease Rh-like"/>
    <property type="match status" value="1"/>
</dbReference>
<dbReference type="Proteomes" id="UP000661006">
    <property type="component" value="Unassembled WGS sequence"/>
</dbReference>
<name>A0A9Q2FN24_GLUJA</name>
<evidence type="ECO:0000256" key="3">
    <source>
        <dbReference type="SAM" id="SignalP"/>
    </source>
</evidence>
<evidence type="ECO:0000256" key="2">
    <source>
        <dbReference type="RuleBase" id="RU004328"/>
    </source>
</evidence>
<dbReference type="PROSITE" id="PS51257">
    <property type="entry name" value="PROKAR_LIPOPROTEIN"/>
    <property type="match status" value="1"/>
</dbReference>
<dbReference type="GO" id="GO:0003723">
    <property type="term" value="F:RNA binding"/>
    <property type="evidence" value="ECO:0007669"/>
    <property type="project" value="InterPro"/>
</dbReference>
<protein>
    <submittedName>
        <fullName evidence="4">Ribonuclease I</fullName>
    </submittedName>
</protein>
<evidence type="ECO:0000313" key="5">
    <source>
        <dbReference type="Proteomes" id="UP000661006"/>
    </source>
</evidence>
<dbReference type="PANTHER" id="PTHR11240">
    <property type="entry name" value="RIBONUCLEASE T2"/>
    <property type="match status" value="1"/>
</dbReference>
<evidence type="ECO:0000256" key="1">
    <source>
        <dbReference type="ARBA" id="ARBA00007469"/>
    </source>
</evidence>
<feature type="chain" id="PRO_5040357770" evidence="3">
    <location>
        <begin position="21"/>
        <end position="259"/>
    </location>
</feature>
<dbReference type="GO" id="GO:0006401">
    <property type="term" value="P:RNA catabolic process"/>
    <property type="evidence" value="ECO:0007669"/>
    <property type="project" value="TreeGrafter"/>
</dbReference>
<dbReference type="InterPro" id="IPR001568">
    <property type="entry name" value="RNase_T2-like"/>
</dbReference>
<dbReference type="InterPro" id="IPR036430">
    <property type="entry name" value="RNase_T2-like_sf"/>
</dbReference>
<feature type="signal peptide" evidence="3">
    <location>
        <begin position="1"/>
        <end position="20"/>
    </location>
</feature>
<proteinExistence type="inferred from homology"/>
<reference evidence="4" key="1">
    <citation type="submission" date="2020-04" db="EMBL/GenBank/DDBJ databases">
        <authorList>
            <person name="Sombolestani A."/>
        </authorList>
    </citation>
    <scope>NUCLEOTIDE SEQUENCE</scope>
    <source>
        <strain evidence="4">R71697</strain>
    </source>
</reference>
<dbReference type="Gene3D" id="3.90.730.10">
    <property type="entry name" value="Ribonuclease T2-like"/>
    <property type="match status" value="1"/>
</dbReference>
<keyword evidence="3" id="KW-0732">Signal</keyword>
<dbReference type="GeneID" id="81475256"/>
<dbReference type="AlphaFoldDB" id="A0A9Q2FN24"/>
<dbReference type="RefSeq" id="WP_061931783.1">
    <property type="nucleotide sequence ID" value="NZ_JABCQN010000005.1"/>
</dbReference>
<comment type="similarity">
    <text evidence="1 2">Belongs to the RNase T2 family.</text>
</comment>